<proteinExistence type="predicted"/>
<name>A0A645HKN5_9ZZZZ</name>
<organism evidence="1">
    <name type="scientific">bioreactor metagenome</name>
    <dbReference type="NCBI Taxonomy" id="1076179"/>
    <lineage>
        <taxon>unclassified sequences</taxon>
        <taxon>metagenomes</taxon>
        <taxon>ecological metagenomes</taxon>
    </lineage>
</organism>
<comment type="caution">
    <text evidence="1">The sequence shown here is derived from an EMBL/GenBank/DDBJ whole genome shotgun (WGS) entry which is preliminary data.</text>
</comment>
<accession>A0A645HKN5</accession>
<gene>
    <name evidence="1" type="ORF">SDC9_184194</name>
</gene>
<sequence length="139" mass="16192">MKPLLQKIDHRDGVLNHHLQIHVFFCQSLRIALARATLIETHDGTDIRQRGLIFQNKLPVADAGAAVQEQNDRILFLRPAQAQIQRRAIISHANMFINGKLAFHDSISFFRFGFYKHHYIRVFTSARQFFFIRSQPINP</sequence>
<reference evidence="1" key="1">
    <citation type="submission" date="2019-08" db="EMBL/GenBank/DDBJ databases">
        <authorList>
            <person name="Kucharzyk K."/>
            <person name="Murdoch R.W."/>
            <person name="Higgins S."/>
            <person name="Loffler F."/>
        </authorList>
    </citation>
    <scope>NUCLEOTIDE SEQUENCE</scope>
</reference>
<evidence type="ECO:0000313" key="1">
    <source>
        <dbReference type="EMBL" id="MPN36684.1"/>
    </source>
</evidence>
<dbReference type="AlphaFoldDB" id="A0A645HKN5"/>
<dbReference type="EMBL" id="VSSQ01090954">
    <property type="protein sequence ID" value="MPN36684.1"/>
    <property type="molecule type" value="Genomic_DNA"/>
</dbReference>
<protein>
    <submittedName>
        <fullName evidence="1">Uncharacterized protein</fullName>
    </submittedName>
</protein>